<sequence>MSDADCTHYDDDDERGEPRGDDITVLSGAFRNVSEFLGLRCCCCGRRYGAGRCPKGGPTGGAGALRPWSVFASRSSDESIGVVLPG</sequence>
<feature type="region of interest" description="Disordered" evidence="1">
    <location>
        <begin position="1"/>
        <end position="21"/>
    </location>
</feature>
<evidence type="ECO:0000313" key="2">
    <source>
        <dbReference type="Proteomes" id="UP000095287"/>
    </source>
</evidence>
<dbReference type="WBParaSite" id="L893_g3012.t1">
    <property type="protein sequence ID" value="L893_g3012.t1"/>
    <property type="gene ID" value="L893_g3012"/>
</dbReference>
<evidence type="ECO:0000313" key="3">
    <source>
        <dbReference type="WBParaSite" id="L893_g3012.t1"/>
    </source>
</evidence>
<dbReference type="AlphaFoldDB" id="A0A1I7ZV54"/>
<name>A0A1I7ZV54_9BILA</name>
<dbReference type="Proteomes" id="UP000095287">
    <property type="component" value="Unplaced"/>
</dbReference>
<reference evidence="3" key="1">
    <citation type="submission" date="2016-11" db="UniProtKB">
        <authorList>
            <consortium name="WormBaseParasite"/>
        </authorList>
    </citation>
    <scope>IDENTIFICATION</scope>
</reference>
<proteinExistence type="predicted"/>
<organism evidence="2 3">
    <name type="scientific">Steinernema glaseri</name>
    <dbReference type="NCBI Taxonomy" id="37863"/>
    <lineage>
        <taxon>Eukaryota</taxon>
        <taxon>Metazoa</taxon>
        <taxon>Ecdysozoa</taxon>
        <taxon>Nematoda</taxon>
        <taxon>Chromadorea</taxon>
        <taxon>Rhabditida</taxon>
        <taxon>Tylenchina</taxon>
        <taxon>Panagrolaimomorpha</taxon>
        <taxon>Strongyloidoidea</taxon>
        <taxon>Steinernematidae</taxon>
        <taxon>Steinernema</taxon>
    </lineage>
</organism>
<protein>
    <submittedName>
        <fullName evidence="3">Uncharacterized protein</fullName>
    </submittedName>
</protein>
<accession>A0A1I7ZV54</accession>
<evidence type="ECO:0000256" key="1">
    <source>
        <dbReference type="SAM" id="MobiDB-lite"/>
    </source>
</evidence>
<keyword evidence="2" id="KW-1185">Reference proteome</keyword>